<sequence length="305" mass="34233">MIKADLIKEISRLKKEKNAIILAHNYQIPDIQDIADIVGDSLKLSQEASKLDAKIIVLSGVHFMAESAKILSPEKKVLIPSMNAGCPMAEMINVEKLREFKAQHKGAPVICYVNSSAEVKAESDICCTSSNALKIVKGLKEDKILFIPDRNLGDYISKQVPEKEVISYNGFCVTHNRIRMEEIDEAFEKHKGALLLAHPECDPEVVKRADFVGSTTEIINYAKSSSEKVFIIGTEIGVMHKLENDNRGTGKEFYLLSDSLVCSNMKQNKLEDIYTVLRDETNEIFVDEEIRLKAKKSLDRMLELS</sequence>
<dbReference type="PANTHER" id="PTHR30573:SF0">
    <property type="entry name" value="QUINOLINATE SYNTHASE, CHLOROPLASTIC"/>
    <property type="match status" value="1"/>
</dbReference>
<evidence type="ECO:0000256" key="9">
    <source>
        <dbReference type="HAMAP-Rule" id="MF_00568"/>
    </source>
</evidence>
<dbReference type="AlphaFoldDB" id="A0A0J8D9A5"/>
<dbReference type="GO" id="GO:0008987">
    <property type="term" value="F:quinolinate synthetase A activity"/>
    <property type="evidence" value="ECO:0007669"/>
    <property type="project" value="UniProtKB-UniRule"/>
</dbReference>
<evidence type="ECO:0000256" key="2">
    <source>
        <dbReference type="ARBA" id="ARBA00012669"/>
    </source>
</evidence>
<gene>
    <name evidence="9 10" type="primary">nadA</name>
    <name evidence="10" type="ORF">CLCY_1c01480</name>
</gene>
<feature type="binding site" evidence="9">
    <location>
        <position position="41"/>
    </location>
    <ligand>
        <name>iminosuccinate</name>
        <dbReference type="ChEBI" id="CHEBI:77875"/>
    </ligand>
</feature>
<dbReference type="SUPFAM" id="SSF142754">
    <property type="entry name" value="NadA-like"/>
    <property type="match status" value="1"/>
</dbReference>
<keyword evidence="11" id="KW-1185">Reference proteome</keyword>
<feature type="binding site" evidence="9">
    <location>
        <position position="262"/>
    </location>
    <ligand>
        <name>[4Fe-4S] cluster</name>
        <dbReference type="ChEBI" id="CHEBI:49883"/>
    </ligand>
</feature>
<feature type="binding site" evidence="9">
    <location>
        <position position="129"/>
    </location>
    <ligand>
        <name>iminosuccinate</name>
        <dbReference type="ChEBI" id="CHEBI:77875"/>
    </ligand>
</feature>
<dbReference type="GO" id="GO:0046872">
    <property type="term" value="F:metal ion binding"/>
    <property type="evidence" value="ECO:0007669"/>
    <property type="project" value="UniProtKB-KW"/>
</dbReference>
<comment type="cofactor">
    <cofactor evidence="9">
        <name>[4Fe-4S] cluster</name>
        <dbReference type="ChEBI" id="CHEBI:49883"/>
    </cofactor>
    <text evidence="9">Binds 1 [4Fe-4S] cluster per subunit.</text>
</comment>
<evidence type="ECO:0000256" key="4">
    <source>
        <dbReference type="ARBA" id="ARBA00022642"/>
    </source>
</evidence>
<dbReference type="EC" id="2.5.1.72" evidence="2 9"/>
<evidence type="ECO:0000313" key="10">
    <source>
        <dbReference type="EMBL" id="KMT20914.1"/>
    </source>
</evidence>
<organism evidence="10 11">
    <name type="scientific">Clostridium cylindrosporum DSM 605</name>
    <dbReference type="NCBI Taxonomy" id="1121307"/>
    <lineage>
        <taxon>Bacteria</taxon>
        <taxon>Bacillati</taxon>
        <taxon>Bacillota</taxon>
        <taxon>Clostridia</taxon>
        <taxon>Eubacteriales</taxon>
        <taxon>Clostridiaceae</taxon>
        <taxon>Clostridium</taxon>
    </lineage>
</organism>
<feature type="binding site" evidence="9">
    <location>
        <position position="24"/>
    </location>
    <ligand>
        <name>iminosuccinate</name>
        <dbReference type="ChEBI" id="CHEBI:77875"/>
    </ligand>
</feature>
<dbReference type="EMBL" id="LFVU01000028">
    <property type="protein sequence ID" value="KMT20914.1"/>
    <property type="molecule type" value="Genomic_DNA"/>
</dbReference>
<dbReference type="GO" id="GO:0005829">
    <property type="term" value="C:cytosol"/>
    <property type="evidence" value="ECO:0007669"/>
    <property type="project" value="TreeGrafter"/>
</dbReference>
<keyword evidence="7 9" id="KW-0408">Iron</keyword>
<evidence type="ECO:0000256" key="5">
    <source>
        <dbReference type="ARBA" id="ARBA00022679"/>
    </source>
</evidence>
<accession>A0A0J8D9A5</accession>
<proteinExistence type="inferred from homology"/>
<evidence type="ECO:0000256" key="8">
    <source>
        <dbReference type="ARBA" id="ARBA00023014"/>
    </source>
</evidence>
<dbReference type="GO" id="GO:0034628">
    <property type="term" value="P:'de novo' NAD+ biosynthetic process from L-aspartate"/>
    <property type="evidence" value="ECO:0007669"/>
    <property type="project" value="TreeGrafter"/>
</dbReference>
<evidence type="ECO:0000256" key="3">
    <source>
        <dbReference type="ARBA" id="ARBA00022485"/>
    </source>
</evidence>
<dbReference type="PANTHER" id="PTHR30573">
    <property type="entry name" value="QUINOLINATE SYNTHETASE A"/>
    <property type="match status" value="1"/>
</dbReference>
<keyword evidence="5 9" id="KW-0808">Transferase</keyword>
<comment type="catalytic activity">
    <reaction evidence="9">
        <text>iminosuccinate + dihydroxyacetone phosphate = quinolinate + phosphate + 2 H2O + H(+)</text>
        <dbReference type="Rhea" id="RHEA:25888"/>
        <dbReference type="ChEBI" id="CHEBI:15377"/>
        <dbReference type="ChEBI" id="CHEBI:15378"/>
        <dbReference type="ChEBI" id="CHEBI:29959"/>
        <dbReference type="ChEBI" id="CHEBI:43474"/>
        <dbReference type="ChEBI" id="CHEBI:57642"/>
        <dbReference type="ChEBI" id="CHEBI:77875"/>
        <dbReference type="EC" id="2.5.1.72"/>
    </reaction>
</comment>
<dbReference type="Proteomes" id="UP000036756">
    <property type="component" value="Unassembled WGS sequence"/>
</dbReference>
<comment type="similarity">
    <text evidence="9">Belongs to the quinolinate synthase family. Type 2 subfamily.</text>
</comment>
<comment type="subcellular location">
    <subcellularLocation>
        <location evidence="9">Cytoplasm</location>
    </subcellularLocation>
</comment>
<comment type="pathway">
    <text evidence="1 9">Cofactor biosynthesis; NAD(+) biosynthesis; quinolinate from iminoaspartate: step 1/1.</text>
</comment>
<feature type="binding site" evidence="9">
    <location>
        <position position="172"/>
    </location>
    <ligand>
        <name>[4Fe-4S] cluster</name>
        <dbReference type="ChEBI" id="CHEBI:49883"/>
    </ligand>
</feature>
<dbReference type="PATRIC" id="fig|1121307.3.peg.509"/>
<name>A0A0J8D9A5_CLOCY</name>
<keyword evidence="9" id="KW-0963">Cytoplasm</keyword>
<dbReference type="InterPro" id="IPR036094">
    <property type="entry name" value="NadA_sf"/>
</dbReference>
<dbReference type="OrthoDB" id="9801204at2"/>
<dbReference type="HAMAP" id="MF_00568">
    <property type="entry name" value="NadA_type2"/>
    <property type="match status" value="1"/>
</dbReference>
<evidence type="ECO:0000313" key="11">
    <source>
        <dbReference type="Proteomes" id="UP000036756"/>
    </source>
</evidence>
<feature type="binding site" evidence="9">
    <location>
        <begin position="198"/>
        <end position="200"/>
    </location>
    <ligand>
        <name>iminosuccinate</name>
        <dbReference type="ChEBI" id="CHEBI:77875"/>
    </ligand>
</feature>
<dbReference type="GO" id="GO:0051539">
    <property type="term" value="F:4 iron, 4 sulfur cluster binding"/>
    <property type="evidence" value="ECO:0007669"/>
    <property type="project" value="UniProtKB-KW"/>
</dbReference>
<dbReference type="UniPathway" id="UPA00253">
    <property type="reaction ID" value="UER00327"/>
</dbReference>
<dbReference type="InterPro" id="IPR023066">
    <property type="entry name" value="Quinolinate_synth_type2"/>
</dbReference>
<dbReference type="NCBIfam" id="NF006878">
    <property type="entry name" value="PRK09375.1-2"/>
    <property type="match status" value="1"/>
</dbReference>
<feature type="binding site" evidence="9">
    <location>
        <position position="215"/>
    </location>
    <ligand>
        <name>iminosuccinate</name>
        <dbReference type="ChEBI" id="CHEBI:77875"/>
    </ligand>
</feature>
<reference evidence="10 11" key="1">
    <citation type="submission" date="2015-06" db="EMBL/GenBank/DDBJ databases">
        <title>Draft genome sequence of the purine-degrading Clostridium cylindrosporum HC-1 (DSM 605).</title>
        <authorList>
            <person name="Poehlein A."/>
            <person name="Schiel-Bengelsdorf B."/>
            <person name="Bengelsdorf F."/>
            <person name="Daniel R."/>
            <person name="Duerre P."/>
        </authorList>
    </citation>
    <scope>NUCLEOTIDE SEQUENCE [LARGE SCALE GENOMIC DNA]</scope>
    <source>
        <strain evidence="10 11">DSM 605</strain>
    </source>
</reference>
<keyword evidence="6 9" id="KW-0479">Metal-binding</keyword>
<dbReference type="STRING" id="1121307.CLCY_1c01480"/>
<dbReference type="NCBIfam" id="TIGR00550">
    <property type="entry name" value="nadA"/>
    <property type="match status" value="1"/>
</dbReference>
<dbReference type="RefSeq" id="WP_048571313.1">
    <property type="nucleotide sequence ID" value="NZ_LFVU01000028.1"/>
</dbReference>
<feature type="binding site" evidence="9">
    <location>
        <position position="86"/>
    </location>
    <ligand>
        <name>[4Fe-4S] cluster</name>
        <dbReference type="ChEBI" id="CHEBI:49883"/>
    </ligand>
</feature>
<evidence type="ECO:0000256" key="7">
    <source>
        <dbReference type="ARBA" id="ARBA00023004"/>
    </source>
</evidence>
<evidence type="ECO:0000256" key="6">
    <source>
        <dbReference type="ARBA" id="ARBA00022723"/>
    </source>
</evidence>
<protein>
    <recommendedName>
        <fullName evidence="2 9">Quinolinate synthase</fullName>
        <ecNumber evidence="2 9">2.5.1.72</ecNumber>
    </recommendedName>
</protein>
<dbReference type="InterPro" id="IPR003473">
    <property type="entry name" value="NadA"/>
</dbReference>
<dbReference type="Gene3D" id="3.40.50.10800">
    <property type="entry name" value="NadA-like"/>
    <property type="match status" value="3"/>
</dbReference>
<dbReference type="NCBIfam" id="NF006879">
    <property type="entry name" value="PRK09375.1-4"/>
    <property type="match status" value="1"/>
</dbReference>
<keyword evidence="3 9" id="KW-0004">4Fe-4S</keyword>
<feature type="binding site" evidence="9">
    <location>
        <begin position="112"/>
        <end position="114"/>
    </location>
    <ligand>
        <name>iminosuccinate</name>
        <dbReference type="ChEBI" id="CHEBI:77875"/>
    </ligand>
</feature>
<evidence type="ECO:0000256" key="1">
    <source>
        <dbReference type="ARBA" id="ARBA00005065"/>
    </source>
</evidence>
<keyword evidence="8 9" id="KW-0411">Iron-sulfur</keyword>
<comment type="caution">
    <text evidence="10">The sequence shown here is derived from an EMBL/GenBank/DDBJ whole genome shotgun (WGS) entry which is preliminary data.</text>
</comment>
<dbReference type="Pfam" id="PF02445">
    <property type="entry name" value="NadA"/>
    <property type="match status" value="1"/>
</dbReference>
<keyword evidence="4 9" id="KW-0662">Pyridine nucleotide biosynthesis</keyword>
<comment type="function">
    <text evidence="9">Catalyzes the condensation of iminoaspartate with dihydroxyacetone phosphate to form quinolinate.</text>
</comment>